<gene>
    <name evidence="4" type="ORF">HUW48_07035</name>
</gene>
<dbReference type="CDD" id="cd00347">
    <property type="entry name" value="Flavin_utilizing_monoxygenases"/>
    <property type="match status" value="2"/>
</dbReference>
<dbReference type="GO" id="GO:0016705">
    <property type="term" value="F:oxidoreductase activity, acting on paired donors, with incorporation or reduction of molecular oxygen"/>
    <property type="evidence" value="ECO:0007669"/>
    <property type="project" value="InterPro"/>
</dbReference>
<dbReference type="InterPro" id="IPR019949">
    <property type="entry name" value="CmoO-like"/>
</dbReference>
<dbReference type="Pfam" id="PF00296">
    <property type="entry name" value="Bac_luciferase"/>
    <property type="match status" value="1"/>
</dbReference>
<reference evidence="4 5" key="1">
    <citation type="submission" date="2020-06" db="EMBL/GenBank/DDBJ databases">
        <authorList>
            <person name="Hwang Y.J."/>
        </authorList>
    </citation>
    <scope>NUCLEOTIDE SEQUENCE [LARGE SCALE GENOMIC DNA]</scope>
    <source>
        <strain evidence="4 5">KUDC8001</strain>
    </source>
</reference>
<evidence type="ECO:0000256" key="1">
    <source>
        <dbReference type="ARBA" id="ARBA00007789"/>
    </source>
</evidence>
<evidence type="ECO:0000313" key="5">
    <source>
        <dbReference type="Proteomes" id="UP000514509"/>
    </source>
</evidence>
<dbReference type="PANTHER" id="PTHR30137:SF6">
    <property type="entry name" value="LUCIFERASE-LIKE MONOOXYGENASE"/>
    <property type="match status" value="1"/>
</dbReference>
<protein>
    <recommendedName>
        <fullName evidence="2">Luciferase-like monooxygenase</fullName>
    </recommendedName>
</protein>
<organism evidence="4 5">
    <name type="scientific">Adhaeribacter radiodurans</name>
    <dbReference type="NCBI Taxonomy" id="2745197"/>
    <lineage>
        <taxon>Bacteria</taxon>
        <taxon>Pseudomonadati</taxon>
        <taxon>Bacteroidota</taxon>
        <taxon>Cytophagia</taxon>
        <taxon>Cytophagales</taxon>
        <taxon>Hymenobacteraceae</taxon>
        <taxon>Adhaeribacter</taxon>
    </lineage>
</organism>
<name>A0A7L7L4W8_9BACT</name>
<keyword evidence="5" id="KW-1185">Reference proteome</keyword>
<accession>A0A7L7L4W8</accession>
<dbReference type="FunFam" id="3.20.20.30:FF:000002">
    <property type="entry name" value="LLM class flavin-dependent oxidoreductase"/>
    <property type="match status" value="1"/>
</dbReference>
<evidence type="ECO:0000259" key="3">
    <source>
        <dbReference type="Pfam" id="PF00296"/>
    </source>
</evidence>
<dbReference type="KEGG" id="add:HUW48_07035"/>
<dbReference type="NCBIfam" id="TIGR03558">
    <property type="entry name" value="oxido_grp_1"/>
    <property type="match status" value="1"/>
</dbReference>
<evidence type="ECO:0000313" key="4">
    <source>
        <dbReference type="EMBL" id="QMU27814.1"/>
    </source>
</evidence>
<proteinExistence type="predicted"/>
<comment type="similarity">
    <text evidence="1">To bacterial alkanal monooxygenase alpha and beta chains.</text>
</comment>
<feature type="domain" description="Luciferase-like" evidence="3">
    <location>
        <begin position="27"/>
        <end position="306"/>
    </location>
</feature>
<dbReference type="Proteomes" id="UP000514509">
    <property type="component" value="Chromosome"/>
</dbReference>
<dbReference type="PANTHER" id="PTHR30137">
    <property type="entry name" value="LUCIFERASE-LIKE MONOOXYGENASE"/>
    <property type="match status" value="1"/>
</dbReference>
<dbReference type="RefSeq" id="WP_182415006.1">
    <property type="nucleotide sequence ID" value="NZ_CP055153.1"/>
</dbReference>
<reference evidence="4 5" key="2">
    <citation type="submission" date="2020-08" db="EMBL/GenBank/DDBJ databases">
        <title>Adhaeribacter dokdonensis sp. nov., isolated from the rhizosphere of Elymus tsukushiensis, a plant native to the Dokdo Islands, Republic of Korea.</title>
        <authorList>
            <person name="Ghim S.Y."/>
        </authorList>
    </citation>
    <scope>NUCLEOTIDE SEQUENCE [LARGE SCALE GENOMIC DNA]</scope>
    <source>
        <strain evidence="4 5">KUDC8001</strain>
    </source>
</reference>
<dbReference type="AlphaFoldDB" id="A0A7L7L4W8"/>
<dbReference type="SUPFAM" id="SSF51679">
    <property type="entry name" value="Bacterial luciferase-like"/>
    <property type="match status" value="1"/>
</dbReference>
<dbReference type="InterPro" id="IPR050766">
    <property type="entry name" value="Bact_Lucif_Oxidored"/>
</dbReference>
<dbReference type="InterPro" id="IPR011251">
    <property type="entry name" value="Luciferase-like_dom"/>
</dbReference>
<sequence length="348" mass="38218">MNTTQPKKLSDIPLSVLDLVPILAGKTPADSFRTSLDLAQQVERLGYKRYWMAEHHNMVGIASSATAVLIGYIAGGTSTIRVGSGGIMLPNHAPLVVAEQFGTLASLYPERIDLGLGRAPGSDQLTAMALRRSLQGSVNDFPENVEEIITYFSSENSTSPVRAIPGEGLNIPVWILGSSTFGAQLAGILGLPYAFASHFAPTYLQAALKVYRESFRPSESLKEPYVMVAANAIVADTENVAHRLATSLFASFLNVIRGKSQPLQPPVENLEDFWNEAEEYSVQQMLRYTFIGNPQQVKENLQAFMDSTQADELIISSHIYDHPARVRSYQLIAEMRQTPEPVKFETTV</sequence>
<evidence type="ECO:0000256" key="2">
    <source>
        <dbReference type="ARBA" id="ARBA00074555"/>
    </source>
</evidence>
<dbReference type="Gene3D" id="3.20.20.30">
    <property type="entry name" value="Luciferase-like domain"/>
    <property type="match status" value="1"/>
</dbReference>
<dbReference type="InterPro" id="IPR036661">
    <property type="entry name" value="Luciferase-like_sf"/>
</dbReference>
<dbReference type="EMBL" id="CP055153">
    <property type="protein sequence ID" value="QMU27814.1"/>
    <property type="molecule type" value="Genomic_DNA"/>
</dbReference>
<dbReference type="GO" id="GO:0005829">
    <property type="term" value="C:cytosol"/>
    <property type="evidence" value="ECO:0007669"/>
    <property type="project" value="TreeGrafter"/>
</dbReference>